<dbReference type="HOGENOM" id="CLU_012153_0_1_10"/>
<dbReference type="PANTHER" id="PTHR43656">
    <property type="entry name" value="BINDING OXIDOREDUCTASE, PUTATIVE (AFU_ORTHOLOGUE AFUA_2G08260)-RELATED"/>
    <property type="match status" value="1"/>
</dbReference>
<dbReference type="CDD" id="cd02803">
    <property type="entry name" value="OYE_like_FMN_family"/>
    <property type="match status" value="1"/>
</dbReference>
<reference evidence="4 5" key="1">
    <citation type="journal article" date="2009" name="Stand. Genomic Sci.">
        <title>Complete genome sequence of Dyadobacter fermentans type strain (NS114).</title>
        <authorList>
            <person name="Lang E."/>
            <person name="Lapidus A."/>
            <person name="Chertkov O."/>
            <person name="Brettin T."/>
            <person name="Detter J.C."/>
            <person name="Han C."/>
            <person name="Copeland A."/>
            <person name="Glavina Del Rio T."/>
            <person name="Nolan M."/>
            <person name="Chen F."/>
            <person name="Lucas S."/>
            <person name="Tice H."/>
            <person name="Cheng J.F."/>
            <person name="Land M."/>
            <person name="Hauser L."/>
            <person name="Chang Y.J."/>
            <person name="Jeffries C.D."/>
            <person name="Kopitz M."/>
            <person name="Bruce D."/>
            <person name="Goodwin L."/>
            <person name="Pitluck S."/>
            <person name="Ovchinnikova G."/>
            <person name="Pati A."/>
            <person name="Ivanova N."/>
            <person name="Mavrommatis K."/>
            <person name="Chen A."/>
            <person name="Palaniappan K."/>
            <person name="Chain P."/>
            <person name="Bristow J."/>
            <person name="Eisen J.A."/>
            <person name="Markowitz V."/>
            <person name="Hugenholtz P."/>
            <person name="Goker M."/>
            <person name="Rohde M."/>
            <person name="Kyrpides N.C."/>
            <person name="Klenk H.P."/>
        </authorList>
    </citation>
    <scope>NUCLEOTIDE SEQUENCE [LARGE SCALE GENOMIC DNA]</scope>
    <source>
        <strain evidence="5">ATCC 700827 / DSM 18053 / CIP 107007 / KCTC 52180 / NS114</strain>
    </source>
</reference>
<organism evidence="4 5">
    <name type="scientific">Dyadobacter fermentans (strain ATCC 700827 / DSM 18053 / CIP 107007 / KCTC 52180 / NS114)</name>
    <dbReference type="NCBI Taxonomy" id="471854"/>
    <lineage>
        <taxon>Bacteria</taxon>
        <taxon>Pseudomonadati</taxon>
        <taxon>Bacteroidota</taxon>
        <taxon>Cytophagia</taxon>
        <taxon>Cytophagales</taxon>
        <taxon>Spirosomataceae</taxon>
        <taxon>Dyadobacter</taxon>
    </lineage>
</organism>
<feature type="domain" description="NADH:flavin oxidoreductase/NADH oxidase N-terminal" evidence="3">
    <location>
        <begin position="8"/>
        <end position="342"/>
    </location>
</feature>
<dbReference type="KEGG" id="dfe:Dfer_1289"/>
<dbReference type="SUPFAM" id="SSF51395">
    <property type="entry name" value="FMN-linked oxidoreductases"/>
    <property type="match status" value="1"/>
</dbReference>
<evidence type="ECO:0000256" key="2">
    <source>
        <dbReference type="ARBA" id="ARBA00023002"/>
    </source>
</evidence>
<dbReference type="InterPro" id="IPR013785">
    <property type="entry name" value="Aldolase_TIM"/>
</dbReference>
<sequence length="377" mass="41245">METIRKTIFDPAEMQGKALANRLVVAPMTRVSATAAGVPTQEMADYYEAFAAGGFGMIITEGTFTDTLFSKANYDQPGLVNAEQMEGWKRVADAVHQHDAVIISQLMHAGALSEFSDETIAPSAVRPVGLRTTDFTSAPSPFPVPRAMQQEDFQNVREGYVNAALLAQQAGFDGVELHAANGYLFDQFITPHTNLRTDQYGGDERNRLRFLMEVYQAVKAALPERFIVGIRLSESKVNDLTYRWPGGSATARRLFEVLSEINPDYVHIAAEGGRWERECLYPDGLSSNSIAKSILRSPVIANGGMHDVALAETLLNSGAADLVSIGRAAIATPDWPQRIAAGEPVVPFYKELIKPSLTLAHTRRVKAQQQESDLCLS</sequence>
<dbReference type="PANTHER" id="PTHR43656:SF2">
    <property type="entry name" value="BINDING OXIDOREDUCTASE, PUTATIVE (AFU_ORTHOLOGUE AFUA_2G08260)-RELATED"/>
    <property type="match status" value="1"/>
</dbReference>
<evidence type="ECO:0000313" key="4">
    <source>
        <dbReference type="EMBL" id="ACT92537.1"/>
    </source>
</evidence>
<dbReference type="RefSeq" id="WP_015810791.1">
    <property type="nucleotide sequence ID" value="NC_013037.1"/>
</dbReference>
<accession>C6W657</accession>
<gene>
    <name evidence="4" type="ordered locus">Dfer_1289</name>
</gene>
<dbReference type="eggNOG" id="COG1902">
    <property type="taxonomic scope" value="Bacteria"/>
</dbReference>
<dbReference type="GO" id="GO:0010181">
    <property type="term" value="F:FMN binding"/>
    <property type="evidence" value="ECO:0007669"/>
    <property type="project" value="InterPro"/>
</dbReference>
<evidence type="ECO:0000256" key="1">
    <source>
        <dbReference type="ARBA" id="ARBA00022630"/>
    </source>
</evidence>
<dbReference type="STRING" id="471854.Dfer_1289"/>
<dbReference type="GO" id="GO:0016491">
    <property type="term" value="F:oxidoreductase activity"/>
    <property type="evidence" value="ECO:0007669"/>
    <property type="project" value="UniProtKB-KW"/>
</dbReference>
<evidence type="ECO:0000259" key="3">
    <source>
        <dbReference type="Pfam" id="PF00724"/>
    </source>
</evidence>
<proteinExistence type="predicted"/>
<evidence type="ECO:0000313" key="5">
    <source>
        <dbReference type="Proteomes" id="UP000002011"/>
    </source>
</evidence>
<keyword evidence="1" id="KW-0285">Flavoprotein</keyword>
<keyword evidence="5" id="KW-1185">Reference proteome</keyword>
<dbReference type="InterPro" id="IPR001155">
    <property type="entry name" value="OxRdtase_FMN_N"/>
</dbReference>
<dbReference type="Proteomes" id="UP000002011">
    <property type="component" value="Chromosome"/>
</dbReference>
<dbReference type="Gene3D" id="3.20.20.70">
    <property type="entry name" value="Aldolase class I"/>
    <property type="match status" value="1"/>
</dbReference>
<dbReference type="EMBL" id="CP001619">
    <property type="protein sequence ID" value="ACT92537.1"/>
    <property type="molecule type" value="Genomic_DNA"/>
</dbReference>
<dbReference type="AlphaFoldDB" id="C6W657"/>
<keyword evidence="2" id="KW-0560">Oxidoreductase</keyword>
<protein>
    <submittedName>
        <fullName evidence="4">NADH:flavin oxidoreductase/NADH oxidase</fullName>
    </submittedName>
</protein>
<dbReference type="Pfam" id="PF00724">
    <property type="entry name" value="Oxidored_FMN"/>
    <property type="match status" value="1"/>
</dbReference>
<dbReference type="OrthoDB" id="9772736at2"/>
<dbReference type="InterPro" id="IPR051799">
    <property type="entry name" value="NADH_flavin_oxidoreductase"/>
</dbReference>
<name>C6W657_DYAFD</name>